<dbReference type="GO" id="GO:0006419">
    <property type="term" value="P:alanyl-tRNA aminoacylation"/>
    <property type="evidence" value="ECO:0007669"/>
    <property type="project" value="InterPro"/>
</dbReference>
<sequence>MPWFVLQYNTRLHVTFPNYGRPAALGECAVENKVPFTRKVRLPPSVNSSITTSSDLRAEFLSYFKEKGHVMVAPSSVYPRRLEGSYFINAGMNQFKPLFLRNQICPSNSDLEFSRLTRAVNSQPCIRIGGRHDDLNDVGYDTCHHTMFEMLGNWSFGDYGKETACRQMWQFLTDVLGLPPSCLYVTYFGGCEELALPADDETRDIWLDIGISDQKLVSFGAESNFWRADQGSGGGLCGPSTEIHVDFAALSGRGDPNCARCMVNAGDARVVELWNCVFITHRMVEEAGSRIGLVPLPCLSVDTGMGLERLASVMQGTMTTYDTDAFLPLLNFIHSEAQRITSNSVPSYSSQYILPELSEDNSSNPLVGRTIDQEATAKPSRLSNILRAFALGHRDSATLPATKARPIMSDGGPVDYETLHRDIAYRLVADHSRALSVAMQDGLLPGRQGIGLKLRHLIHRSTRAAVLTGLDSATQPTLLQNLVSRGFSAAPFTPDIEGPSARSPTPALSAKQMGEIINQEVAGFVRRLGKLEDAFRACLSDGNDGDALTPHQVRGLMSGRYGEPVSWDMICAQSRWYGLRTPIEPSSPTSPSETAGQPKSPSAPTATKRLRTILKASPVTNDSNKYHVERVVQSGFSGASLALVNLPGRCAPLSASIIVDFFVLIAVPPLKSNLVALVYDDAADPKLVSDPIDFLEVISAQKLVGKRLGLLFDRTNFFSPCGGQASDVGFIKSPLSQKPVFQVSSVEKITENDSTVSSKGWVIHWVTCCEWNDEDLPLNSLILCPDSQVRLSLMQNHTAQHLLNWAFSVELPIRAAWVADAERDTPAEPRQSATTIYHGSRVGSDRYSIRLTLLETPEKLEAIVERVEARCRAAIEAKLPIVCQEMELADVVEKSFVKRFAWESYPQLVRVVCIGGDIETIGRSIDSPSSLYSAELCGGTHVHQTNDLVDVVIVGLRSRNQAVKEFVAISGEHAARSRSCGQQMLSEVSNKLDAIQEAYTQADSADKLLVCAEDLISLQSHADLLTGGSEEELPFVHRCTLGRYQKHIQRMLGEIRNAMRKLNDTPALVDPVMVGQLRKLLKERTLPPTSVVVEPFNITNYKKVRMSFLECCSVFFHVHSSVKPTIMLVKSLKILFTLAKFQFFAQSIFYVFPREPIVLFHKASAVLFHPQAKAVDWANGAARWLDLSDSGLDLRVEAFKEVDPSCPGNRLAILRLVSLKGQRQHDWQPHFSKLSHSVTAALP</sequence>
<keyword evidence="9" id="KW-0694">RNA-binding</keyword>
<dbReference type="SMART" id="SM00863">
    <property type="entry name" value="tRNA_SAD"/>
    <property type="match status" value="1"/>
</dbReference>
<dbReference type="PRINTS" id="PR00980">
    <property type="entry name" value="TRNASYNTHALA"/>
</dbReference>
<dbReference type="SUPFAM" id="SSF55681">
    <property type="entry name" value="Class II aaRS and biotin synthetases"/>
    <property type="match status" value="1"/>
</dbReference>
<comment type="similarity">
    <text evidence="1">Belongs to the class-II aminoacyl-tRNA synthetase family.</text>
</comment>
<dbReference type="InterPro" id="IPR018165">
    <property type="entry name" value="Ala-tRNA-synth_IIc_core"/>
</dbReference>
<dbReference type="InterPro" id="IPR002318">
    <property type="entry name" value="Ala-tRNA-lgiase_IIc"/>
</dbReference>
<dbReference type="SUPFAM" id="SSF55186">
    <property type="entry name" value="ThrRS/AlaRS common domain"/>
    <property type="match status" value="1"/>
</dbReference>
<feature type="compositionally biased region" description="Polar residues" evidence="13">
    <location>
        <begin position="595"/>
        <end position="605"/>
    </location>
</feature>
<dbReference type="InterPro" id="IPR012947">
    <property type="entry name" value="tRNA_SAD"/>
</dbReference>
<dbReference type="SUPFAM" id="SSF101353">
    <property type="entry name" value="Putative anticodon-binding domain of alanyl-tRNA synthetase (AlaRS)"/>
    <property type="match status" value="1"/>
</dbReference>
<dbReference type="Pfam" id="PF01411">
    <property type="entry name" value="tRNA-synt_2c"/>
    <property type="match status" value="2"/>
</dbReference>
<reference evidence="15 16" key="1">
    <citation type="submission" date="2018-10" db="EMBL/GenBank/DDBJ databases">
        <authorList>
            <consortium name="Pathogen Informatics"/>
        </authorList>
    </citation>
    <scope>NUCLEOTIDE SEQUENCE [LARGE SCALE GENOMIC DNA]</scope>
</reference>
<evidence type="ECO:0000313" key="16">
    <source>
        <dbReference type="Proteomes" id="UP000267029"/>
    </source>
</evidence>
<keyword evidence="7" id="KW-0862">Zinc</keyword>
<feature type="domain" description="Alanyl-transfer RNA synthetases family profile" evidence="14">
    <location>
        <begin position="51"/>
        <end position="980"/>
    </location>
</feature>
<dbReference type="Proteomes" id="UP000267029">
    <property type="component" value="Unassembled WGS sequence"/>
</dbReference>
<evidence type="ECO:0000256" key="9">
    <source>
        <dbReference type="ARBA" id="ARBA00022884"/>
    </source>
</evidence>
<dbReference type="EC" id="6.1.1.7" evidence="2"/>
<dbReference type="OrthoDB" id="6262965at2759"/>
<dbReference type="Gene3D" id="3.30.980.10">
    <property type="entry name" value="Threonyl-trna Synthetase, Chain A, domain 2"/>
    <property type="match status" value="1"/>
</dbReference>
<evidence type="ECO:0000256" key="8">
    <source>
        <dbReference type="ARBA" id="ARBA00022840"/>
    </source>
</evidence>
<dbReference type="PANTHER" id="PTHR11777:SF9">
    <property type="entry name" value="ALANINE--TRNA LIGASE, CYTOPLASMIC"/>
    <property type="match status" value="1"/>
</dbReference>
<keyword evidence="6" id="KW-0547">Nucleotide-binding</keyword>
<feature type="compositionally biased region" description="Low complexity" evidence="13">
    <location>
        <begin position="581"/>
        <end position="594"/>
    </location>
</feature>
<gene>
    <name evidence="15" type="ORF">MCOS_LOCUS2582</name>
</gene>
<evidence type="ECO:0000256" key="13">
    <source>
        <dbReference type="SAM" id="MobiDB-lite"/>
    </source>
</evidence>
<dbReference type="Gene3D" id="2.40.30.130">
    <property type="match status" value="1"/>
</dbReference>
<organism evidence="15 16">
    <name type="scientific">Mesocestoides corti</name>
    <name type="common">Flatworm</name>
    <dbReference type="NCBI Taxonomy" id="53468"/>
    <lineage>
        <taxon>Eukaryota</taxon>
        <taxon>Metazoa</taxon>
        <taxon>Spiralia</taxon>
        <taxon>Lophotrochozoa</taxon>
        <taxon>Platyhelminthes</taxon>
        <taxon>Cestoda</taxon>
        <taxon>Eucestoda</taxon>
        <taxon>Cyclophyllidea</taxon>
        <taxon>Mesocestoididae</taxon>
        <taxon>Mesocestoides</taxon>
    </lineage>
</organism>
<evidence type="ECO:0000256" key="11">
    <source>
        <dbReference type="ARBA" id="ARBA00023146"/>
    </source>
</evidence>
<evidence type="ECO:0000256" key="1">
    <source>
        <dbReference type="ARBA" id="ARBA00008226"/>
    </source>
</evidence>
<keyword evidence="3" id="KW-0820">tRNA-binding</keyword>
<dbReference type="GO" id="GO:0002161">
    <property type="term" value="F:aminoacyl-tRNA deacylase activity"/>
    <property type="evidence" value="ECO:0007669"/>
    <property type="project" value="TreeGrafter"/>
</dbReference>
<evidence type="ECO:0000256" key="4">
    <source>
        <dbReference type="ARBA" id="ARBA00022598"/>
    </source>
</evidence>
<dbReference type="GO" id="GO:0005739">
    <property type="term" value="C:mitochondrion"/>
    <property type="evidence" value="ECO:0007669"/>
    <property type="project" value="TreeGrafter"/>
</dbReference>
<dbReference type="CDD" id="cd00673">
    <property type="entry name" value="AlaRS_core"/>
    <property type="match status" value="1"/>
</dbReference>
<protein>
    <recommendedName>
        <fullName evidence="2">alanine--tRNA ligase</fullName>
        <ecNumber evidence="2">6.1.1.7</ecNumber>
    </recommendedName>
</protein>
<dbReference type="InterPro" id="IPR018163">
    <property type="entry name" value="Thr/Ala-tRNA-synth_IIc_edit"/>
</dbReference>
<keyword evidence="4" id="KW-0436">Ligase</keyword>
<dbReference type="GO" id="GO:0005524">
    <property type="term" value="F:ATP binding"/>
    <property type="evidence" value="ECO:0007669"/>
    <property type="project" value="UniProtKB-KW"/>
</dbReference>
<proteinExistence type="inferred from homology"/>
<dbReference type="GO" id="GO:0004813">
    <property type="term" value="F:alanine-tRNA ligase activity"/>
    <property type="evidence" value="ECO:0007669"/>
    <property type="project" value="UniProtKB-EC"/>
</dbReference>
<dbReference type="STRING" id="53468.A0A0R3U6Z2"/>
<evidence type="ECO:0000259" key="14">
    <source>
        <dbReference type="PROSITE" id="PS50860"/>
    </source>
</evidence>
<evidence type="ECO:0000256" key="6">
    <source>
        <dbReference type="ARBA" id="ARBA00022741"/>
    </source>
</evidence>
<dbReference type="GO" id="GO:0000049">
    <property type="term" value="F:tRNA binding"/>
    <property type="evidence" value="ECO:0007669"/>
    <property type="project" value="UniProtKB-KW"/>
</dbReference>
<dbReference type="PROSITE" id="PS50860">
    <property type="entry name" value="AA_TRNA_LIGASE_II_ALA"/>
    <property type="match status" value="1"/>
</dbReference>
<keyword evidence="11" id="KW-0030">Aminoacyl-tRNA synthetase</keyword>
<accession>A0A0R3U6Z2</accession>
<evidence type="ECO:0000256" key="2">
    <source>
        <dbReference type="ARBA" id="ARBA00013168"/>
    </source>
</evidence>
<evidence type="ECO:0000256" key="3">
    <source>
        <dbReference type="ARBA" id="ARBA00022555"/>
    </source>
</evidence>
<dbReference type="InterPro" id="IPR018164">
    <property type="entry name" value="Ala-tRNA-synth_IIc_N"/>
</dbReference>
<dbReference type="Pfam" id="PF07973">
    <property type="entry name" value="tRNA_SAD"/>
    <property type="match status" value="1"/>
</dbReference>
<evidence type="ECO:0000256" key="12">
    <source>
        <dbReference type="ARBA" id="ARBA00048300"/>
    </source>
</evidence>
<evidence type="ECO:0000256" key="7">
    <source>
        <dbReference type="ARBA" id="ARBA00022833"/>
    </source>
</evidence>
<evidence type="ECO:0000313" key="15">
    <source>
        <dbReference type="EMBL" id="VDD76579.1"/>
    </source>
</evidence>
<name>A0A0R3U6Z2_MESCO</name>
<dbReference type="InterPro" id="IPR050058">
    <property type="entry name" value="Ala-tRNA_ligase"/>
</dbReference>
<feature type="region of interest" description="Disordered" evidence="13">
    <location>
        <begin position="581"/>
        <end position="606"/>
    </location>
</feature>
<keyword evidence="8" id="KW-0067">ATP-binding</keyword>
<dbReference type="FunFam" id="3.30.930.10:FF:000011">
    <property type="entry name" value="Alanine--tRNA ligase, cytoplasmic"/>
    <property type="match status" value="1"/>
</dbReference>
<dbReference type="GO" id="GO:0046872">
    <property type="term" value="F:metal ion binding"/>
    <property type="evidence" value="ECO:0007669"/>
    <property type="project" value="UniProtKB-KW"/>
</dbReference>
<dbReference type="EMBL" id="UXSR01000442">
    <property type="protein sequence ID" value="VDD76579.1"/>
    <property type="molecule type" value="Genomic_DNA"/>
</dbReference>
<keyword evidence="10" id="KW-0648">Protein biosynthesis</keyword>
<comment type="catalytic activity">
    <reaction evidence="12">
        <text>tRNA(Ala) + L-alanine + ATP = L-alanyl-tRNA(Ala) + AMP + diphosphate</text>
        <dbReference type="Rhea" id="RHEA:12540"/>
        <dbReference type="Rhea" id="RHEA-COMP:9657"/>
        <dbReference type="Rhea" id="RHEA-COMP:9923"/>
        <dbReference type="ChEBI" id="CHEBI:30616"/>
        <dbReference type="ChEBI" id="CHEBI:33019"/>
        <dbReference type="ChEBI" id="CHEBI:57972"/>
        <dbReference type="ChEBI" id="CHEBI:78442"/>
        <dbReference type="ChEBI" id="CHEBI:78497"/>
        <dbReference type="ChEBI" id="CHEBI:456215"/>
        <dbReference type="EC" id="6.1.1.7"/>
    </reaction>
</comment>
<keyword evidence="16" id="KW-1185">Reference proteome</keyword>
<dbReference type="InterPro" id="IPR045864">
    <property type="entry name" value="aa-tRNA-synth_II/BPL/LPL"/>
</dbReference>
<dbReference type="FunFam" id="3.30.980.10:FF:000004">
    <property type="entry name" value="Alanine--tRNA ligase, cytoplasmic"/>
    <property type="match status" value="1"/>
</dbReference>
<evidence type="ECO:0000256" key="5">
    <source>
        <dbReference type="ARBA" id="ARBA00022723"/>
    </source>
</evidence>
<keyword evidence="5" id="KW-0479">Metal-binding</keyword>
<dbReference type="Gene3D" id="3.30.930.10">
    <property type="entry name" value="Bira Bifunctional Protein, Domain 2"/>
    <property type="match status" value="1"/>
</dbReference>
<dbReference type="InterPro" id="IPR018162">
    <property type="entry name" value="Ala-tRNA-ligase_IIc_anticod-bd"/>
</dbReference>
<evidence type="ECO:0000256" key="10">
    <source>
        <dbReference type="ARBA" id="ARBA00022917"/>
    </source>
</evidence>
<dbReference type="AlphaFoldDB" id="A0A0R3U6Z2"/>
<dbReference type="PANTHER" id="PTHR11777">
    <property type="entry name" value="ALANYL-TRNA SYNTHETASE"/>
    <property type="match status" value="1"/>
</dbReference>